<feature type="chain" id="PRO_5004899131" evidence="1">
    <location>
        <begin position="21"/>
        <end position="245"/>
    </location>
</feature>
<dbReference type="AlphaFoldDB" id="W7MVI4"/>
<dbReference type="GeneID" id="30073744"/>
<dbReference type="Proteomes" id="UP000009096">
    <property type="component" value="Chromosome 11"/>
</dbReference>
<keyword evidence="1" id="KW-0732">Signal</keyword>
<proteinExistence type="predicted"/>
<dbReference type="EMBL" id="DS022256">
    <property type="protein sequence ID" value="EWG51824.1"/>
    <property type="molecule type" value="Genomic_DNA"/>
</dbReference>
<dbReference type="RefSeq" id="XP_018758015.1">
    <property type="nucleotide sequence ID" value="XM_018906104.1"/>
</dbReference>
<name>W7MVI4_GIBM7</name>
<sequence>MPLWMGAQLVALPWLPGILPQGAIIRTGTVVKRVTVGIDPAERQSTGKQISLEIERKLRPLAIVPQRGILYGTTKDYLTSHLRYAQGEPTAIFDTDDTHITAINQSVIQDTLWVHREAEIIAEERLPAYFVSPNGPGPPGTAAHLVIPVFKTWSDRHRHAWPRLTANPLVKVKIYDVVTPGHTGLALLTGRIMEKDNLAPELRAPLAEDQDLMIRARTAPVPRIDVRQYPDRRTAIAALDTGLQN</sequence>
<dbReference type="KEGG" id="fvr:FVEG_16868"/>
<organism evidence="2 3">
    <name type="scientific">Gibberella moniliformis (strain M3125 / FGSC 7600)</name>
    <name type="common">Maize ear and stalk rot fungus</name>
    <name type="synonym">Fusarium verticillioides</name>
    <dbReference type="NCBI Taxonomy" id="334819"/>
    <lineage>
        <taxon>Eukaryota</taxon>
        <taxon>Fungi</taxon>
        <taxon>Dikarya</taxon>
        <taxon>Ascomycota</taxon>
        <taxon>Pezizomycotina</taxon>
        <taxon>Sordariomycetes</taxon>
        <taxon>Hypocreomycetidae</taxon>
        <taxon>Hypocreales</taxon>
        <taxon>Nectriaceae</taxon>
        <taxon>Fusarium</taxon>
        <taxon>Fusarium fujikuroi species complex</taxon>
    </lineage>
</organism>
<protein>
    <submittedName>
        <fullName evidence="2">Uncharacterized protein</fullName>
    </submittedName>
</protein>
<gene>
    <name evidence="2" type="ORF">FVEG_16868</name>
</gene>
<evidence type="ECO:0000313" key="2">
    <source>
        <dbReference type="EMBL" id="EWG51824.1"/>
    </source>
</evidence>
<dbReference type="EMBL" id="CM000588">
    <property type="protein sequence ID" value="EWG51824.1"/>
    <property type="molecule type" value="Genomic_DNA"/>
</dbReference>
<dbReference type="VEuPathDB" id="FungiDB:FVEG_16868"/>
<evidence type="ECO:0000256" key="1">
    <source>
        <dbReference type="SAM" id="SignalP"/>
    </source>
</evidence>
<feature type="signal peptide" evidence="1">
    <location>
        <begin position="1"/>
        <end position="20"/>
    </location>
</feature>
<evidence type="ECO:0000313" key="3">
    <source>
        <dbReference type="Proteomes" id="UP000009096"/>
    </source>
</evidence>
<accession>W7MVI4</accession>
<reference evidence="2 3" key="1">
    <citation type="journal article" date="2010" name="Nature">
        <title>Comparative genomics reveals mobile pathogenicity chromosomes in Fusarium.</title>
        <authorList>
            <person name="Ma L.J."/>
            <person name="van der Does H.C."/>
            <person name="Borkovich K.A."/>
            <person name="Coleman J.J."/>
            <person name="Daboussi M.J."/>
            <person name="Di Pietro A."/>
            <person name="Dufresne M."/>
            <person name="Freitag M."/>
            <person name="Grabherr M."/>
            <person name="Henrissat B."/>
            <person name="Houterman P.M."/>
            <person name="Kang S."/>
            <person name="Shim W.B."/>
            <person name="Woloshuk C."/>
            <person name="Xie X."/>
            <person name="Xu J.R."/>
            <person name="Antoniw J."/>
            <person name="Baker S.E."/>
            <person name="Bluhm B.H."/>
            <person name="Breakspear A."/>
            <person name="Brown D.W."/>
            <person name="Butchko R.A."/>
            <person name="Chapman S."/>
            <person name="Coulson R."/>
            <person name="Coutinho P.M."/>
            <person name="Danchin E.G."/>
            <person name="Diener A."/>
            <person name="Gale L.R."/>
            <person name="Gardiner D.M."/>
            <person name="Goff S."/>
            <person name="Hammond-Kosack K.E."/>
            <person name="Hilburn K."/>
            <person name="Hua-Van A."/>
            <person name="Jonkers W."/>
            <person name="Kazan K."/>
            <person name="Kodira C.D."/>
            <person name="Koehrsen M."/>
            <person name="Kumar L."/>
            <person name="Lee Y.H."/>
            <person name="Li L."/>
            <person name="Manners J.M."/>
            <person name="Miranda-Saavedra D."/>
            <person name="Mukherjee M."/>
            <person name="Park G."/>
            <person name="Park J."/>
            <person name="Park S.Y."/>
            <person name="Proctor R.H."/>
            <person name="Regev A."/>
            <person name="Ruiz-Roldan M.C."/>
            <person name="Sain D."/>
            <person name="Sakthikumar S."/>
            <person name="Sykes S."/>
            <person name="Schwartz D.C."/>
            <person name="Turgeon B.G."/>
            <person name="Wapinski I."/>
            <person name="Yoder O."/>
            <person name="Young S."/>
            <person name="Zeng Q."/>
            <person name="Zhou S."/>
            <person name="Galagan J."/>
            <person name="Cuomo C.A."/>
            <person name="Kistler H.C."/>
            <person name="Rep M."/>
        </authorList>
    </citation>
    <scope>NUCLEOTIDE SEQUENCE [LARGE SCALE GENOMIC DNA]</scope>
    <source>
        <strain evidence="3">M3125 / FGSC 7600</strain>
    </source>
</reference>
<dbReference type="OrthoDB" id="6513042at2759"/>
<keyword evidence="3" id="KW-1185">Reference proteome</keyword>